<dbReference type="PIRSF" id="PIRSF006324">
    <property type="entry name" value="LeuE"/>
    <property type="match status" value="1"/>
</dbReference>
<evidence type="ECO:0000313" key="8">
    <source>
        <dbReference type="Proteomes" id="UP001199044"/>
    </source>
</evidence>
<protein>
    <submittedName>
        <fullName evidence="7">LysE family translocator</fullName>
    </submittedName>
</protein>
<dbReference type="PANTHER" id="PTHR30086">
    <property type="entry name" value="ARGININE EXPORTER PROTEIN ARGO"/>
    <property type="match status" value="1"/>
</dbReference>
<proteinExistence type="predicted"/>
<organism evidence="7 8">
    <name type="scientific">Vibrio tritonius</name>
    <dbReference type="NCBI Taxonomy" id="1435069"/>
    <lineage>
        <taxon>Bacteria</taxon>
        <taxon>Pseudomonadati</taxon>
        <taxon>Pseudomonadota</taxon>
        <taxon>Gammaproteobacteria</taxon>
        <taxon>Vibrionales</taxon>
        <taxon>Vibrionaceae</taxon>
        <taxon>Vibrio</taxon>
    </lineage>
</organism>
<feature type="transmembrane region" description="Helical" evidence="6">
    <location>
        <begin position="78"/>
        <end position="99"/>
    </location>
</feature>
<feature type="transmembrane region" description="Helical" evidence="6">
    <location>
        <begin position="158"/>
        <end position="177"/>
    </location>
</feature>
<dbReference type="InterPro" id="IPR001123">
    <property type="entry name" value="LeuE-type"/>
</dbReference>
<keyword evidence="8" id="KW-1185">Reference proteome</keyword>
<keyword evidence="5 6" id="KW-0472">Membrane</keyword>
<evidence type="ECO:0000256" key="5">
    <source>
        <dbReference type="ARBA" id="ARBA00023136"/>
    </source>
</evidence>
<dbReference type="EMBL" id="JAIWIU010000115">
    <property type="protein sequence ID" value="MCA2017651.1"/>
    <property type="molecule type" value="Genomic_DNA"/>
</dbReference>
<accession>A0ABS7YPQ8</accession>
<keyword evidence="4 6" id="KW-1133">Transmembrane helix</keyword>
<keyword evidence="2" id="KW-1003">Cell membrane</keyword>
<feature type="transmembrane region" description="Helical" evidence="6">
    <location>
        <begin position="189"/>
        <end position="213"/>
    </location>
</feature>
<evidence type="ECO:0000313" key="7">
    <source>
        <dbReference type="EMBL" id="MCA2017651.1"/>
    </source>
</evidence>
<evidence type="ECO:0000256" key="4">
    <source>
        <dbReference type="ARBA" id="ARBA00022989"/>
    </source>
</evidence>
<name>A0ABS7YPQ8_9VIBR</name>
<evidence type="ECO:0000256" key="2">
    <source>
        <dbReference type="ARBA" id="ARBA00022475"/>
    </source>
</evidence>
<evidence type="ECO:0000256" key="6">
    <source>
        <dbReference type="SAM" id="Phobius"/>
    </source>
</evidence>
<dbReference type="PANTHER" id="PTHR30086:SF17">
    <property type="entry name" value="LYSE FAMILY TRANSLOCATOR"/>
    <property type="match status" value="1"/>
</dbReference>
<reference evidence="8" key="1">
    <citation type="submission" date="2023-07" db="EMBL/GenBank/DDBJ databases">
        <title>Molecular identification of indigenous halophilic bacteria isolated from red sea cost, biodegradation of synthetic dyes and assessment of degraded metabolite toxicity.</title>
        <authorList>
            <person name="Chaieb K."/>
            <person name="Altayb H.N."/>
        </authorList>
    </citation>
    <scope>NUCLEOTIDE SEQUENCE [LARGE SCALE GENOMIC DNA]</scope>
    <source>
        <strain evidence="8">K20</strain>
    </source>
</reference>
<dbReference type="Proteomes" id="UP001199044">
    <property type="component" value="Unassembled WGS sequence"/>
</dbReference>
<feature type="transmembrane region" description="Helical" evidence="6">
    <location>
        <begin position="6"/>
        <end position="29"/>
    </location>
</feature>
<evidence type="ECO:0000256" key="1">
    <source>
        <dbReference type="ARBA" id="ARBA00004651"/>
    </source>
</evidence>
<gene>
    <name evidence="7" type="ORF">LDJ79_16120</name>
</gene>
<dbReference type="RefSeq" id="WP_225251312.1">
    <property type="nucleotide sequence ID" value="NZ_JAIWIU010000115.1"/>
</dbReference>
<sequence length="214" mass="23451">MNDLHALLTLSTVHFIALLSPGPDFALVVQNASRYGRKTGFYIALGLSFGILTHSILSMTGVSYLIHLHPTLFSLVRFAGGSYLLYLGLIALYGTIRYWHSSNTQANMSVQSATSSRRIAFTRGYMTNLLNPKALVFFVSLLSSLIPSDMSLPSKGAALVILWSLSLGWFGLLAWLLSTAKLQQKLHKVAKYIDGLCGLLFTSLGTLILYMSII</sequence>
<evidence type="ECO:0000256" key="3">
    <source>
        <dbReference type="ARBA" id="ARBA00022692"/>
    </source>
</evidence>
<feature type="transmembrane region" description="Helical" evidence="6">
    <location>
        <begin position="125"/>
        <end position="146"/>
    </location>
</feature>
<dbReference type="Pfam" id="PF01810">
    <property type="entry name" value="LysE"/>
    <property type="match status" value="1"/>
</dbReference>
<feature type="transmembrane region" description="Helical" evidence="6">
    <location>
        <begin position="41"/>
        <end position="66"/>
    </location>
</feature>
<comment type="caution">
    <text evidence="7">The sequence shown here is derived from an EMBL/GenBank/DDBJ whole genome shotgun (WGS) entry which is preliminary data.</text>
</comment>
<comment type="subcellular location">
    <subcellularLocation>
        <location evidence="1">Cell membrane</location>
        <topology evidence="1">Multi-pass membrane protein</topology>
    </subcellularLocation>
</comment>
<keyword evidence="3 6" id="KW-0812">Transmembrane</keyword>